<sequence length="258" mass="28422">MKNRQIVGGILALIAAAMGIIGHIVLFLQWYRIGMSAESAEPGCEILLKYIHPVMADFGLLAGVLFAVSAYGFFSGRNWAFFLTTIGLVLALLGSWFVNVPYMAAGLPPVYFPLFWPYLLLYFLFLRLIGKISWQQTLFALFTGMAYIFCWMNGVSSTSRIITHGDPIFTLVQRLHWVAMIGWAVVTIAVIHKPREWVRVTSLVAATTELVVGIPLAAVTAQQLGRFSLFALAPLASLGLLIVLVLPKAWDYVAPAGQ</sequence>
<feature type="transmembrane region" description="Helical" evidence="1">
    <location>
        <begin position="50"/>
        <end position="74"/>
    </location>
</feature>
<comment type="caution">
    <text evidence="2">The sequence shown here is derived from an EMBL/GenBank/DDBJ whole genome shotgun (WGS) entry which is preliminary data.</text>
</comment>
<dbReference type="EMBL" id="JAUHMF010000001">
    <property type="protein sequence ID" value="MDT8898054.1"/>
    <property type="molecule type" value="Genomic_DNA"/>
</dbReference>
<organism evidence="2 3">
    <name type="scientific">Thermanaerothrix solaris</name>
    <dbReference type="NCBI Taxonomy" id="3058434"/>
    <lineage>
        <taxon>Bacteria</taxon>
        <taxon>Bacillati</taxon>
        <taxon>Chloroflexota</taxon>
        <taxon>Anaerolineae</taxon>
        <taxon>Anaerolineales</taxon>
        <taxon>Anaerolineaceae</taxon>
        <taxon>Thermanaerothrix</taxon>
    </lineage>
</organism>
<reference evidence="2 3" key="1">
    <citation type="submission" date="2023-07" db="EMBL/GenBank/DDBJ databases">
        <title>Novel species of Thermanaerothrix with wide hydrolytic capabilities.</title>
        <authorList>
            <person name="Zayulina K.S."/>
            <person name="Podosokorskaya O.A."/>
            <person name="Elcheninov A.G."/>
        </authorList>
    </citation>
    <scope>NUCLEOTIDE SEQUENCE [LARGE SCALE GENOMIC DNA]</scope>
    <source>
        <strain evidence="2 3">4228-RoL</strain>
    </source>
</reference>
<dbReference type="Proteomes" id="UP001254165">
    <property type="component" value="Unassembled WGS sequence"/>
</dbReference>
<dbReference type="RefSeq" id="WP_315624701.1">
    <property type="nucleotide sequence ID" value="NZ_JAUHMF010000001.1"/>
</dbReference>
<evidence type="ECO:0000313" key="3">
    <source>
        <dbReference type="Proteomes" id="UP001254165"/>
    </source>
</evidence>
<feature type="transmembrane region" description="Helical" evidence="1">
    <location>
        <begin position="203"/>
        <end position="221"/>
    </location>
</feature>
<feature type="transmembrane region" description="Helical" evidence="1">
    <location>
        <begin position="79"/>
        <end position="98"/>
    </location>
</feature>
<name>A0ABU3NMI8_9CHLR</name>
<feature type="transmembrane region" description="Helical" evidence="1">
    <location>
        <begin position="227"/>
        <end position="246"/>
    </location>
</feature>
<keyword evidence="1" id="KW-1133">Transmembrane helix</keyword>
<feature type="transmembrane region" description="Helical" evidence="1">
    <location>
        <begin position="174"/>
        <end position="191"/>
    </location>
</feature>
<evidence type="ECO:0000256" key="1">
    <source>
        <dbReference type="SAM" id="Phobius"/>
    </source>
</evidence>
<evidence type="ECO:0000313" key="2">
    <source>
        <dbReference type="EMBL" id="MDT8898054.1"/>
    </source>
</evidence>
<feature type="transmembrane region" description="Helical" evidence="1">
    <location>
        <begin position="7"/>
        <end position="30"/>
    </location>
</feature>
<feature type="transmembrane region" description="Helical" evidence="1">
    <location>
        <begin position="137"/>
        <end position="154"/>
    </location>
</feature>
<proteinExistence type="predicted"/>
<keyword evidence="1" id="KW-0812">Transmembrane</keyword>
<feature type="transmembrane region" description="Helical" evidence="1">
    <location>
        <begin position="110"/>
        <end position="130"/>
    </location>
</feature>
<gene>
    <name evidence="2" type="ORF">QYE77_07205</name>
</gene>
<accession>A0ABU3NMI8</accession>
<keyword evidence="1" id="KW-0472">Membrane</keyword>
<keyword evidence="3" id="KW-1185">Reference proteome</keyword>
<protein>
    <submittedName>
        <fullName evidence="2">Uncharacterized protein</fullName>
    </submittedName>
</protein>